<gene>
    <name evidence="2" type="ORF">J2Z56_001494</name>
    <name evidence="3" type="ORF">J2Z57_001320</name>
</gene>
<dbReference type="SUPFAM" id="SSF55961">
    <property type="entry name" value="Bet v1-like"/>
    <property type="match status" value="1"/>
</dbReference>
<dbReference type="Proteomes" id="UP001231587">
    <property type="component" value="Unassembled WGS sequence"/>
</dbReference>
<dbReference type="SUPFAM" id="SSF55136">
    <property type="entry name" value="Probable bacterial effector-binding domain"/>
    <property type="match status" value="1"/>
</dbReference>
<sequence>MKSTKYILFLLLIAFIGSSIYIAVQPNDISFSKTQTIAAPQVVTYNYINNLNHWSSWVPWKKTSTSESNSNSKEYTWLQDNSIGRISTIASSKPSHIQQELIFHDYPKSELEWKIDSVSPKTSTVTLSMNSKNISFKKKAYYAFFGTPEVDLAPKFETSLIALDSAIVKSMNVYSITINGITNHSGGYYLYNSATSSIDTYKSKVHKMMTEITQYVTENQIPMAGFPYVLYHDWDEENNTVSFSCCIPTTTQIISTNDKISSGLLPAFKTLKTTLKGDYKYLDEAWETTLKHINTNNLAKAESNITLESFITNPQYKANPADWITEIYVALEENQDSIPQGYSNLKLPLNNN</sequence>
<evidence type="ECO:0000313" key="4">
    <source>
        <dbReference type="Proteomes" id="UP001138672"/>
    </source>
</evidence>
<dbReference type="RefSeq" id="WP_057781411.1">
    <property type="nucleotide sequence ID" value="NZ_JAGGJQ010000003.1"/>
</dbReference>
<dbReference type="EMBL" id="JAUSUU010000003">
    <property type="protein sequence ID" value="MDQ0334887.1"/>
    <property type="molecule type" value="Genomic_DNA"/>
</dbReference>
<evidence type="ECO:0000313" key="2">
    <source>
        <dbReference type="EMBL" id="MBP1839583.1"/>
    </source>
</evidence>
<dbReference type="Gene3D" id="3.20.80.10">
    <property type="entry name" value="Regulatory factor, effector binding domain"/>
    <property type="match status" value="1"/>
</dbReference>
<evidence type="ECO:0000313" key="5">
    <source>
        <dbReference type="Proteomes" id="UP001231587"/>
    </source>
</evidence>
<dbReference type="EMBL" id="JAGGJQ010000003">
    <property type="protein sequence ID" value="MBP1839583.1"/>
    <property type="molecule type" value="Genomic_DNA"/>
</dbReference>
<dbReference type="SMART" id="SM00871">
    <property type="entry name" value="AraC_E_bind"/>
    <property type="match status" value="1"/>
</dbReference>
<evidence type="ECO:0000259" key="1">
    <source>
        <dbReference type="SMART" id="SM00871"/>
    </source>
</evidence>
<dbReference type="AlphaFoldDB" id="A0A9X1C951"/>
<comment type="caution">
    <text evidence="2">The sequence shown here is derived from an EMBL/GenBank/DDBJ whole genome shotgun (WGS) entry which is preliminary data.</text>
</comment>
<keyword evidence="5" id="KW-1185">Reference proteome</keyword>
<dbReference type="Proteomes" id="UP001138672">
    <property type="component" value="Unassembled WGS sequence"/>
</dbReference>
<proteinExistence type="predicted"/>
<dbReference type="OrthoDB" id="9807923at2"/>
<accession>A0A9X1C951</accession>
<organism evidence="2 4">
    <name type="scientific">Formosa algae</name>
    <dbReference type="NCBI Taxonomy" id="225843"/>
    <lineage>
        <taxon>Bacteria</taxon>
        <taxon>Pseudomonadati</taxon>
        <taxon>Bacteroidota</taxon>
        <taxon>Flavobacteriia</taxon>
        <taxon>Flavobacteriales</taxon>
        <taxon>Flavobacteriaceae</taxon>
        <taxon>Formosa</taxon>
    </lineage>
</organism>
<dbReference type="InterPro" id="IPR010499">
    <property type="entry name" value="AraC_E-bd"/>
</dbReference>
<reference evidence="2" key="1">
    <citation type="submission" date="2021-03" db="EMBL/GenBank/DDBJ databases">
        <title>Genomic Encyclopedia of Type Strains, Phase IV (KMG-IV): sequencing the most valuable type-strain genomes for metagenomic binning, comparative biology and taxonomic classification.</title>
        <authorList>
            <person name="Goeker M."/>
        </authorList>
    </citation>
    <scope>NUCLEOTIDE SEQUENCE</scope>
    <source>
        <strain evidence="2">DSM 15523</strain>
        <strain evidence="3 5">DSM 16476</strain>
    </source>
</reference>
<dbReference type="InterPro" id="IPR011256">
    <property type="entry name" value="Reg_factor_effector_dom_sf"/>
</dbReference>
<name>A0A9X1C951_9FLAO</name>
<evidence type="ECO:0000313" key="3">
    <source>
        <dbReference type="EMBL" id="MDQ0334887.1"/>
    </source>
</evidence>
<feature type="domain" description="AraC effector-binding" evidence="1">
    <location>
        <begin position="179"/>
        <end position="332"/>
    </location>
</feature>
<protein>
    <submittedName>
        <fullName evidence="2">Effector-binding domain-containing protein</fullName>
    </submittedName>
</protein>